<evidence type="ECO:0000256" key="4">
    <source>
        <dbReference type="ARBA" id="ARBA00023242"/>
    </source>
</evidence>
<dbReference type="InterPro" id="IPR044964">
    <property type="entry name" value="RCD1/SRO1-5"/>
</dbReference>
<evidence type="ECO:0000256" key="2">
    <source>
        <dbReference type="ARBA" id="ARBA00022473"/>
    </source>
</evidence>
<dbReference type="AlphaFoldDB" id="A0A978VDM8"/>
<reference evidence="8" key="1">
    <citation type="journal article" date="2021" name="Front. Plant Sci.">
        <title>Chromosome-Scale Genome Assembly for Chinese Sour Jujube and Insights Into Its Genome Evolution and Domestication Signature.</title>
        <authorList>
            <person name="Shen L.-Y."/>
            <person name="Luo H."/>
            <person name="Wang X.-L."/>
            <person name="Wang X.-M."/>
            <person name="Qiu X.-J."/>
            <person name="Liu H."/>
            <person name="Zhou S.-S."/>
            <person name="Jia K.-H."/>
            <person name="Nie S."/>
            <person name="Bao Y.-T."/>
            <person name="Zhang R.-G."/>
            <person name="Yun Q.-Z."/>
            <person name="Chai Y.-H."/>
            <person name="Lu J.-Y."/>
            <person name="Li Y."/>
            <person name="Zhao S.-W."/>
            <person name="Mao J.-F."/>
            <person name="Jia S.-G."/>
            <person name="Mao Y.-M."/>
        </authorList>
    </citation>
    <scope>NUCLEOTIDE SEQUENCE</scope>
    <source>
        <strain evidence="8">AT0</strain>
        <tissue evidence="8">Leaf</tissue>
    </source>
</reference>
<dbReference type="PANTHER" id="PTHR32263:SF12">
    <property type="entry name" value="INACTIVE POLY [ADP-RIBOSE] POLYMERASE SRO4-RELATED"/>
    <property type="match status" value="1"/>
</dbReference>
<evidence type="ECO:0000259" key="6">
    <source>
        <dbReference type="PROSITE" id="PS51059"/>
    </source>
</evidence>
<gene>
    <name evidence="8" type="ORF">FEM48_Zijuj05G0075200</name>
</gene>
<dbReference type="EMBL" id="JAEACU010000005">
    <property type="protein sequence ID" value="KAH7528467.1"/>
    <property type="molecule type" value="Genomic_DNA"/>
</dbReference>
<name>A0A978VDM8_ZIZJJ</name>
<dbReference type="PROSITE" id="PS51879">
    <property type="entry name" value="RST"/>
    <property type="match status" value="1"/>
</dbReference>
<dbReference type="Pfam" id="PF12174">
    <property type="entry name" value="RST"/>
    <property type="match status" value="1"/>
</dbReference>
<evidence type="ECO:0000313" key="8">
    <source>
        <dbReference type="EMBL" id="KAH7528467.1"/>
    </source>
</evidence>
<dbReference type="PROSITE" id="PS51059">
    <property type="entry name" value="PARP_CATALYTIC"/>
    <property type="match status" value="1"/>
</dbReference>
<dbReference type="GO" id="GO:0005634">
    <property type="term" value="C:nucleus"/>
    <property type="evidence" value="ECO:0007669"/>
    <property type="project" value="UniProtKB-SubCell"/>
</dbReference>
<proteinExistence type="predicted"/>
<evidence type="ECO:0000256" key="3">
    <source>
        <dbReference type="ARBA" id="ARBA00023016"/>
    </source>
</evidence>
<keyword evidence="3" id="KW-0346">Stress response</keyword>
<keyword evidence="2" id="KW-0217">Developmental protein</keyword>
<feature type="domain" description="PARP catalytic" evidence="6">
    <location>
        <begin position="65"/>
        <end position="284"/>
    </location>
</feature>
<dbReference type="Proteomes" id="UP000813462">
    <property type="component" value="Unassembled WGS sequence"/>
</dbReference>
<sequence>MKYNGDQSRFYSVFHHGFETLPRDHSPEEKLIDRISHPGIIDAASETFEDQESSSVSDCESGTSGTNSDQLPFHSNGLLKLVEGNEVHDLIKRRFISGLGSLGAQASVIAIYRNTYSSVLGQARLHTFQIHSKAVEKKCGGNPNVKYAWYAPSSHNDISNIICHGFDHPQNNGLYGSGAYLAPDHCPLECVKRSTADETGLKHVLLCRVILGKAELVPPGSQQCRPSCEDFDSGVDDLSSPKKYIVWGIHMNTRILPEYVISFRDPPPPCLEGTTRIGEPFRKPKSPWMPFPGLISALSKFLPQPTIDLITKYHRQHRDKKISRPELIQRVRQLAGDELLIKVIKSFRAKVGNSNQVIQQRLLNSGLPVLIDQVL</sequence>
<feature type="domain" description="RST" evidence="7">
    <location>
        <begin position="282"/>
        <end position="353"/>
    </location>
</feature>
<dbReference type="InterPro" id="IPR022003">
    <property type="entry name" value="RST"/>
</dbReference>
<keyword evidence="4" id="KW-0539">Nucleus</keyword>
<feature type="region of interest" description="Disordered" evidence="5">
    <location>
        <begin position="46"/>
        <end position="70"/>
    </location>
</feature>
<dbReference type="SUPFAM" id="SSF56399">
    <property type="entry name" value="ADP-ribosylation"/>
    <property type="match status" value="1"/>
</dbReference>
<evidence type="ECO:0000259" key="7">
    <source>
        <dbReference type="PROSITE" id="PS51879"/>
    </source>
</evidence>
<dbReference type="GO" id="GO:0003950">
    <property type="term" value="F:NAD+ poly-ADP-ribosyltransferase activity"/>
    <property type="evidence" value="ECO:0007669"/>
    <property type="project" value="InterPro"/>
</dbReference>
<evidence type="ECO:0008006" key="10">
    <source>
        <dbReference type="Google" id="ProtNLM"/>
    </source>
</evidence>
<accession>A0A978VDM8</accession>
<evidence type="ECO:0000256" key="1">
    <source>
        <dbReference type="ARBA" id="ARBA00004123"/>
    </source>
</evidence>
<dbReference type="PANTHER" id="PTHR32263">
    <property type="entry name" value="INACTIVE POLY [ADP-RIBOSE] POLYMERASE SRO4-RELATED"/>
    <property type="match status" value="1"/>
</dbReference>
<comment type="caution">
    <text evidence="8">The sequence shown here is derived from an EMBL/GenBank/DDBJ whole genome shotgun (WGS) entry which is preliminary data.</text>
</comment>
<dbReference type="Gene3D" id="3.90.228.10">
    <property type="match status" value="1"/>
</dbReference>
<dbReference type="InterPro" id="IPR012317">
    <property type="entry name" value="Poly(ADP-ribose)pol_cat_dom"/>
</dbReference>
<organism evidence="8 9">
    <name type="scientific">Ziziphus jujuba var. spinosa</name>
    <dbReference type="NCBI Taxonomy" id="714518"/>
    <lineage>
        <taxon>Eukaryota</taxon>
        <taxon>Viridiplantae</taxon>
        <taxon>Streptophyta</taxon>
        <taxon>Embryophyta</taxon>
        <taxon>Tracheophyta</taxon>
        <taxon>Spermatophyta</taxon>
        <taxon>Magnoliopsida</taxon>
        <taxon>eudicotyledons</taxon>
        <taxon>Gunneridae</taxon>
        <taxon>Pentapetalae</taxon>
        <taxon>rosids</taxon>
        <taxon>fabids</taxon>
        <taxon>Rosales</taxon>
        <taxon>Rhamnaceae</taxon>
        <taxon>Paliureae</taxon>
        <taxon>Ziziphus</taxon>
    </lineage>
</organism>
<comment type="subcellular location">
    <subcellularLocation>
        <location evidence="1">Nucleus</location>
    </subcellularLocation>
</comment>
<evidence type="ECO:0000313" key="9">
    <source>
        <dbReference type="Proteomes" id="UP000813462"/>
    </source>
</evidence>
<feature type="compositionally biased region" description="Polar residues" evidence="5">
    <location>
        <begin position="53"/>
        <end position="70"/>
    </location>
</feature>
<protein>
    <recommendedName>
        <fullName evidence="10">Inactive poly [ADP-ribose] polymerase SRO5</fullName>
    </recommendedName>
</protein>
<evidence type="ECO:0000256" key="5">
    <source>
        <dbReference type="SAM" id="MobiDB-lite"/>
    </source>
</evidence>